<feature type="transmembrane region" description="Helical" evidence="6">
    <location>
        <begin position="12"/>
        <end position="29"/>
    </location>
</feature>
<feature type="transmembrane region" description="Helical" evidence="6">
    <location>
        <begin position="320"/>
        <end position="342"/>
    </location>
</feature>
<feature type="transmembrane region" description="Helical" evidence="6">
    <location>
        <begin position="222"/>
        <end position="243"/>
    </location>
</feature>
<reference evidence="7" key="1">
    <citation type="submission" date="2022-06" db="EMBL/GenBank/DDBJ databases">
        <title>Isolation of gut microbiota from human fecal samples.</title>
        <authorList>
            <person name="Pamer E.G."/>
            <person name="Barat B."/>
            <person name="Waligurski E."/>
            <person name="Medina S."/>
            <person name="Paddock L."/>
            <person name="Mostad J."/>
        </authorList>
    </citation>
    <scope>NUCLEOTIDE SEQUENCE</scope>
    <source>
        <strain evidence="7">DFI.7.96</strain>
    </source>
</reference>
<dbReference type="Pfam" id="PF01594">
    <property type="entry name" value="AI-2E_transport"/>
    <property type="match status" value="1"/>
</dbReference>
<accession>A0AAW5KD78</accession>
<comment type="similarity">
    <text evidence="2">Belongs to the autoinducer-2 exporter (AI-2E) (TC 2.A.86) family.</text>
</comment>
<dbReference type="GO" id="GO:0016020">
    <property type="term" value="C:membrane"/>
    <property type="evidence" value="ECO:0007669"/>
    <property type="project" value="UniProtKB-SubCell"/>
</dbReference>
<organism evidence="7 8">
    <name type="scientific">Bittarella massiliensis</name>
    <name type="common">ex Durand et al. 2017</name>
    <dbReference type="NCBI Taxonomy" id="1720313"/>
    <lineage>
        <taxon>Bacteria</taxon>
        <taxon>Bacillati</taxon>
        <taxon>Bacillota</taxon>
        <taxon>Clostridia</taxon>
        <taxon>Eubacteriales</taxon>
        <taxon>Oscillospiraceae</taxon>
        <taxon>Bittarella (ex Durand et al. 2017)</taxon>
    </lineage>
</organism>
<comment type="caution">
    <text evidence="7">The sequence shown here is derived from an EMBL/GenBank/DDBJ whole genome shotgun (WGS) entry which is preliminary data.</text>
</comment>
<keyword evidence="5 6" id="KW-0472">Membrane</keyword>
<feature type="transmembrane region" description="Helical" evidence="6">
    <location>
        <begin position="65"/>
        <end position="83"/>
    </location>
</feature>
<evidence type="ECO:0000256" key="2">
    <source>
        <dbReference type="ARBA" id="ARBA00009773"/>
    </source>
</evidence>
<dbReference type="EMBL" id="JANGAB010000001">
    <property type="protein sequence ID" value="MCQ4948433.1"/>
    <property type="molecule type" value="Genomic_DNA"/>
</dbReference>
<evidence type="ECO:0000313" key="7">
    <source>
        <dbReference type="EMBL" id="MCQ4948433.1"/>
    </source>
</evidence>
<evidence type="ECO:0000256" key="6">
    <source>
        <dbReference type="SAM" id="Phobius"/>
    </source>
</evidence>
<evidence type="ECO:0000256" key="5">
    <source>
        <dbReference type="ARBA" id="ARBA00023136"/>
    </source>
</evidence>
<dbReference type="InterPro" id="IPR014227">
    <property type="entry name" value="YtvI-like"/>
</dbReference>
<gene>
    <name evidence="7" type="primary">ytvI</name>
    <name evidence="7" type="ORF">NE646_01955</name>
</gene>
<dbReference type="PANTHER" id="PTHR21716">
    <property type="entry name" value="TRANSMEMBRANE PROTEIN"/>
    <property type="match status" value="1"/>
</dbReference>
<keyword evidence="4 6" id="KW-1133">Transmembrane helix</keyword>
<name>A0AAW5KD78_9FIRM</name>
<feature type="transmembrane region" description="Helical" evidence="6">
    <location>
        <begin position="160"/>
        <end position="182"/>
    </location>
</feature>
<evidence type="ECO:0000256" key="3">
    <source>
        <dbReference type="ARBA" id="ARBA00022692"/>
    </source>
</evidence>
<dbReference type="RefSeq" id="WP_256135296.1">
    <property type="nucleotide sequence ID" value="NZ_JANGAB010000001.1"/>
</dbReference>
<evidence type="ECO:0000256" key="1">
    <source>
        <dbReference type="ARBA" id="ARBA00004141"/>
    </source>
</evidence>
<dbReference type="Proteomes" id="UP001205063">
    <property type="component" value="Unassembled WGS sequence"/>
</dbReference>
<protein>
    <submittedName>
        <fullName evidence="7">Sporulation integral membrane protein YtvI</fullName>
    </submittedName>
</protein>
<proteinExistence type="inferred from homology"/>
<dbReference type="NCBIfam" id="TIGR02872">
    <property type="entry name" value="spore_ytvI"/>
    <property type="match status" value="1"/>
</dbReference>
<feature type="transmembrane region" description="Helical" evidence="6">
    <location>
        <begin position="282"/>
        <end position="300"/>
    </location>
</feature>
<dbReference type="InterPro" id="IPR002549">
    <property type="entry name" value="AI-2E-like"/>
</dbReference>
<evidence type="ECO:0000256" key="4">
    <source>
        <dbReference type="ARBA" id="ARBA00022989"/>
    </source>
</evidence>
<dbReference type="GO" id="GO:0055085">
    <property type="term" value="P:transmembrane transport"/>
    <property type="evidence" value="ECO:0007669"/>
    <property type="project" value="TreeGrafter"/>
</dbReference>
<dbReference type="PANTHER" id="PTHR21716:SF68">
    <property type="entry name" value="TRANSPORT PROTEIN YTVI-RELATED"/>
    <property type="match status" value="1"/>
</dbReference>
<feature type="transmembrane region" description="Helical" evidence="6">
    <location>
        <begin position="35"/>
        <end position="53"/>
    </location>
</feature>
<keyword evidence="3 6" id="KW-0812">Transmembrane</keyword>
<comment type="subcellular location">
    <subcellularLocation>
        <location evidence="1">Membrane</location>
        <topology evidence="1">Multi-pass membrane protein</topology>
    </subcellularLocation>
</comment>
<evidence type="ECO:0000313" key="8">
    <source>
        <dbReference type="Proteomes" id="UP001205063"/>
    </source>
</evidence>
<feature type="transmembrane region" description="Helical" evidence="6">
    <location>
        <begin position="249"/>
        <end position="275"/>
    </location>
</feature>
<sequence>MEKRRAFLENTLFFALVLALGLLGVRWLLPLLSPLLAGFFVAFVAARPARWLHRRWRLPQRGCQSALTALLYLGLGAAIWYFGARLVVSLGSIFSSLPGFYAREIAPLLSRFQEWLLGFIEGFSPGAPVYWEDFFALAGGSIDACLQKLSAWAMGAVTRLAAALPAVFLWCSVAVISGLFFAADYRSITRFFARCTPPKLAQVLYLVKDCVQRSALQMAKSYLILMAVTFAELAAGFWLLGIAHPVSMALLVAFVDLLPILGTGAVLVPWAAFLLLSGNTGLGLQMALLYAVISMVRSLLEPKVLGNQVGLHPLVALSSAYLGGAVLGFWGIFLGPLGAIVAQDLIAHGVIRLPGRVREARRRGRADREGRGEKPAKGG</sequence>
<dbReference type="AlphaFoldDB" id="A0AAW5KD78"/>